<proteinExistence type="predicted"/>
<feature type="region of interest" description="Disordered" evidence="1">
    <location>
        <begin position="249"/>
        <end position="281"/>
    </location>
</feature>
<evidence type="ECO:0000256" key="2">
    <source>
        <dbReference type="SAM" id="SignalP"/>
    </source>
</evidence>
<evidence type="ECO:0000256" key="1">
    <source>
        <dbReference type="SAM" id="MobiDB-lite"/>
    </source>
</evidence>
<name>A0A8B8FTK6_9HEMI</name>
<feature type="compositionally biased region" description="Polar residues" evidence="1">
    <location>
        <begin position="249"/>
        <end position="258"/>
    </location>
</feature>
<dbReference type="RefSeq" id="XP_025413761.1">
    <property type="nucleotide sequence ID" value="XM_025557976.1"/>
</dbReference>
<dbReference type="Proteomes" id="UP000694846">
    <property type="component" value="Unplaced"/>
</dbReference>
<protein>
    <submittedName>
        <fullName evidence="4">Uncharacterized protein YMR317W</fullName>
    </submittedName>
</protein>
<feature type="compositionally biased region" description="Polar residues" evidence="1">
    <location>
        <begin position="439"/>
        <end position="462"/>
    </location>
</feature>
<keyword evidence="3" id="KW-1185">Reference proteome</keyword>
<dbReference type="AlphaFoldDB" id="A0A8B8FTK6"/>
<feature type="region of interest" description="Disordered" evidence="1">
    <location>
        <begin position="405"/>
        <end position="506"/>
    </location>
</feature>
<feature type="compositionally biased region" description="Low complexity" evidence="1">
    <location>
        <begin position="414"/>
        <end position="438"/>
    </location>
</feature>
<feature type="chain" id="PRO_5034208476" evidence="2">
    <location>
        <begin position="28"/>
        <end position="554"/>
    </location>
</feature>
<dbReference type="GeneID" id="112685924"/>
<feature type="signal peptide" evidence="2">
    <location>
        <begin position="1"/>
        <end position="27"/>
    </location>
</feature>
<keyword evidence="2" id="KW-0732">Signal</keyword>
<reference evidence="4" key="1">
    <citation type="submission" date="2025-08" db="UniProtKB">
        <authorList>
            <consortium name="RefSeq"/>
        </authorList>
    </citation>
    <scope>IDENTIFICATION</scope>
    <source>
        <tissue evidence="4">Whole body</tissue>
    </source>
</reference>
<evidence type="ECO:0000313" key="4">
    <source>
        <dbReference type="RefSeq" id="XP_025413761.1"/>
    </source>
</evidence>
<dbReference type="OrthoDB" id="8192746at2759"/>
<organism evidence="3 4">
    <name type="scientific">Sipha flava</name>
    <name type="common">yellow sugarcane aphid</name>
    <dbReference type="NCBI Taxonomy" id="143950"/>
    <lineage>
        <taxon>Eukaryota</taxon>
        <taxon>Metazoa</taxon>
        <taxon>Ecdysozoa</taxon>
        <taxon>Arthropoda</taxon>
        <taxon>Hexapoda</taxon>
        <taxon>Insecta</taxon>
        <taxon>Pterygota</taxon>
        <taxon>Neoptera</taxon>
        <taxon>Paraneoptera</taxon>
        <taxon>Hemiptera</taxon>
        <taxon>Sternorrhyncha</taxon>
        <taxon>Aphidomorpha</taxon>
        <taxon>Aphidoidea</taxon>
        <taxon>Aphididae</taxon>
        <taxon>Sipha</taxon>
    </lineage>
</organism>
<gene>
    <name evidence="4" type="primary">LOC112685924</name>
</gene>
<feature type="region of interest" description="Disordered" evidence="1">
    <location>
        <begin position="71"/>
        <end position="118"/>
    </location>
</feature>
<accession>A0A8B8FTK6</accession>
<evidence type="ECO:0000313" key="3">
    <source>
        <dbReference type="Proteomes" id="UP000694846"/>
    </source>
</evidence>
<feature type="compositionally biased region" description="Polar residues" evidence="1">
    <location>
        <begin position="470"/>
        <end position="483"/>
    </location>
</feature>
<sequence length="554" mass="58836">MTRAPSALNMVLGPLLLVTMFALSARGIPVNRRQSELDSAVDGVQKYLESSGFPKMTRGEVMEFLNDFSRNSRVSRSDNTGKERSIAPTETRKTVSDGKQTARPKFPEGESPLNYGYPMSALGVVSSSTTTSTTTTTTTATDPTTTTTQMTFVTVPPVKAAQPQWKKKTVGPSVDVTAYSKFKKIPEARNVKIDDEMTEFLGGFGLLDAPSSKRGSGSVDAARRRDDGLTETTADELLLRSLLAETGTSTNGTAQASTPVLDAGGVRRSTTAGRGHVFNPSDSDLKTVDVNRIAKIVENIRLLADGNDTASLSQDAIRTKLENITADIATIDRPVASTVSASDQSFDGYQVFFDDDTKQAEPDDLPVTPNAAAAASLATVTLDSTGSPPDPLSTDELQQLVEKNKNDVKRQQPAATTTAAMANEQPATTTVTDDPVAASTSSEAVRAQSFTDSSEAVATGMSTAAGARDVSTTEASPSLSQLAESFGGGETASSDPPTAFETEAPRMDRPRNGLYFYVDWNSFLTVNEGQKNQVNLRFAPKAGNPAHFLKVTVP</sequence>
<feature type="compositionally biased region" description="Basic and acidic residues" evidence="1">
    <location>
        <begin position="75"/>
        <end position="96"/>
    </location>
</feature>